<dbReference type="PANTHER" id="PTHR47926">
    <property type="entry name" value="PENTATRICOPEPTIDE REPEAT-CONTAINING PROTEIN"/>
    <property type="match status" value="1"/>
</dbReference>
<proteinExistence type="inferred from homology"/>
<evidence type="ECO:0000256" key="2">
    <source>
        <dbReference type="ARBA" id="ARBA00022737"/>
    </source>
</evidence>
<reference evidence="4" key="1">
    <citation type="submission" date="2023-05" db="EMBL/GenBank/DDBJ databases">
        <title>Nepenthes gracilis genome sequencing.</title>
        <authorList>
            <person name="Fukushima K."/>
        </authorList>
    </citation>
    <scope>NUCLEOTIDE SEQUENCE</scope>
    <source>
        <strain evidence="4">SING2019-196</strain>
    </source>
</reference>
<evidence type="ECO:0000313" key="5">
    <source>
        <dbReference type="Proteomes" id="UP001279734"/>
    </source>
</evidence>
<dbReference type="EMBL" id="BSYO01000006">
    <property type="protein sequence ID" value="GMH05611.1"/>
    <property type="molecule type" value="Genomic_DNA"/>
</dbReference>
<dbReference type="FunFam" id="1.25.40.10:FF:001181">
    <property type="entry name" value="PPR containing plant-like protein"/>
    <property type="match status" value="1"/>
</dbReference>
<evidence type="ECO:0008006" key="6">
    <source>
        <dbReference type="Google" id="ProtNLM"/>
    </source>
</evidence>
<accession>A0AAD3XII6</accession>
<dbReference type="Pfam" id="PF20431">
    <property type="entry name" value="E_motif"/>
    <property type="match status" value="1"/>
</dbReference>
<keyword evidence="5" id="KW-1185">Reference proteome</keyword>
<dbReference type="PROSITE" id="PS51375">
    <property type="entry name" value="PPR"/>
    <property type="match status" value="7"/>
</dbReference>
<feature type="repeat" description="PPR" evidence="3">
    <location>
        <begin position="456"/>
        <end position="490"/>
    </location>
</feature>
<organism evidence="4 5">
    <name type="scientific">Nepenthes gracilis</name>
    <name type="common">Slender pitcher plant</name>
    <dbReference type="NCBI Taxonomy" id="150966"/>
    <lineage>
        <taxon>Eukaryota</taxon>
        <taxon>Viridiplantae</taxon>
        <taxon>Streptophyta</taxon>
        <taxon>Embryophyta</taxon>
        <taxon>Tracheophyta</taxon>
        <taxon>Spermatophyta</taxon>
        <taxon>Magnoliopsida</taxon>
        <taxon>eudicotyledons</taxon>
        <taxon>Gunneridae</taxon>
        <taxon>Pentapetalae</taxon>
        <taxon>Caryophyllales</taxon>
        <taxon>Nepenthaceae</taxon>
        <taxon>Nepenthes</taxon>
    </lineage>
</organism>
<dbReference type="GO" id="GO:0003723">
    <property type="term" value="F:RNA binding"/>
    <property type="evidence" value="ECO:0007669"/>
    <property type="project" value="InterPro"/>
</dbReference>
<feature type="repeat" description="PPR" evidence="3">
    <location>
        <begin position="425"/>
        <end position="455"/>
    </location>
</feature>
<dbReference type="InterPro" id="IPR046848">
    <property type="entry name" value="E_motif"/>
</dbReference>
<comment type="caution">
    <text evidence="4">The sequence shown here is derived from an EMBL/GenBank/DDBJ whole genome shotgun (WGS) entry which is preliminary data.</text>
</comment>
<sequence>MVRHGFVKQIVSDLSLCNSAPFATLLERCTHPKSVRDARRIHARIMKTQFSSEVFIKNRLIDAYGNCGCIDDARQMFDKMLHRNTFTYNSMIRALTRSGFLHEALQVFFLVPEPDQCSWNLMVSGFAQHDQFEESVEYFVKMHKEDFALNEYSFGSVLSACAGLEDLEMGMQVHGLLSKSPYCKDVYMGSALVDMYAKCSSVECGRRVFDQMEERNVVTWNALITCYEQNGPAIEALDIFARMIDSGLKYDEVTLASVVSACATLTAIREGRQIHAQVVKIEECRNDLILANALVDMYAKCGRIYEARCIFDRIPIKNVVSETSMVSGYAKVASLKAAESLFAEMMDRNIVSWNALMAGYKENGENEESFRLFCHLKKDDVLPTHYTFGNLLNACANLADLKFGRQVHTHVLKHGLHFEAGPESNIFVGNALIDMYMKCGSVDDGRWVFENMLDRDYVSWNSMIVGFAQNGCGVQALEKYREMLVSGEKPDHVTMVGVLCACGHAGLVEEGRRYFVSMVEQHGLKPWKDHYSCMVDLLGRAGCLDEAKSLIETMPMQPDNVILASLLAACRVHRDIEMGKWVAERLLEIDPNNSGPYVLLSNLYAELGRWNDVNGVRNLMKQRGIVKQPGCSWVEVHSDVHVFMVKDRRHHQRQQIYSLLKGLTKQMKLAGYVPITGELEDDEEQIDSQSTLSYPLEAPAIAAVGQSCMWNF</sequence>
<dbReference type="PANTHER" id="PTHR47926:SF433">
    <property type="entry name" value="PENTATRICOPEPTIDE REPEAT-CONTAINING PROTEIN"/>
    <property type="match status" value="1"/>
</dbReference>
<feature type="repeat" description="PPR" evidence="3">
    <location>
        <begin position="84"/>
        <end position="114"/>
    </location>
</feature>
<evidence type="ECO:0000256" key="1">
    <source>
        <dbReference type="ARBA" id="ARBA00006643"/>
    </source>
</evidence>
<comment type="similarity">
    <text evidence="1">Belongs to the PPR family. PCMP-H subfamily.</text>
</comment>
<dbReference type="Gene3D" id="1.25.40.10">
    <property type="entry name" value="Tetratricopeptide repeat domain"/>
    <property type="match status" value="5"/>
</dbReference>
<dbReference type="Pfam" id="PF01535">
    <property type="entry name" value="PPR"/>
    <property type="match status" value="7"/>
</dbReference>
<dbReference type="InterPro" id="IPR002885">
    <property type="entry name" value="PPR_rpt"/>
</dbReference>
<dbReference type="Pfam" id="PF13041">
    <property type="entry name" value="PPR_2"/>
    <property type="match status" value="2"/>
</dbReference>
<dbReference type="Proteomes" id="UP001279734">
    <property type="component" value="Unassembled WGS sequence"/>
</dbReference>
<feature type="repeat" description="PPR" evidence="3">
    <location>
        <begin position="216"/>
        <end position="250"/>
    </location>
</feature>
<dbReference type="NCBIfam" id="TIGR00756">
    <property type="entry name" value="PPR"/>
    <property type="match status" value="6"/>
</dbReference>
<evidence type="ECO:0000256" key="3">
    <source>
        <dbReference type="PROSITE-ProRule" id="PRU00708"/>
    </source>
</evidence>
<protein>
    <recommendedName>
        <fullName evidence="6">Pentatricopeptide repeat-containing protein</fullName>
    </recommendedName>
</protein>
<evidence type="ECO:0000313" key="4">
    <source>
        <dbReference type="EMBL" id="GMH05611.1"/>
    </source>
</evidence>
<gene>
    <name evidence="4" type="ORF">Nepgr_007451</name>
</gene>
<dbReference type="FunFam" id="1.25.40.10:FF:000442">
    <property type="entry name" value="Pentatricopeptide repeat-containing protein At3g49710"/>
    <property type="match status" value="1"/>
</dbReference>
<dbReference type="GO" id="GO:0009451">
    <property type="term" value="P:RNA modification"/>
    <property type="evidence" value="ECO:0007669"/>
    <property type="project" value="InterPro"/>
</dbReference>
<dbReference type="FunFam" id="1.25.40.10:FF:000073">
    <property type="entry name" value="Pentatricopeptide repeat-containing protein chloroplastic"/>
    <property type="match status" value="1"/>
</dbReference>
<dbReference type="FunFam" id="1.25.40.10:FF:000031">
    <property type="entry name" value="Pentatricopeptide repeat-containing protein mitochondrial"/>
    <property type="match status" value="1"/>
</dbReference>
<dbReference type="InterPro" id="IPR046960">
    <property type="entry name" value="PPR_At4g14850-like_plant"/>
</dbReference>
<name>A0AAD3XII6_NEPGR</name>
<dbReference type="AlphaFoldDB" id="A0AAD3XII6"/>
<feature type="repeat" description="PPR" evidence="3">
    <location>
        <begin position="287"/>
        <end position="321"/>
    </location>
</feature>
<feature type="repeat" description="PPR" evidence="3">
    <location>
        <begin position="349"/>
        <end position="383"/>
    </location>
</feature>
<dbReference type="FunFam" id="1.25.40.10:FF:000366">
    <property type="entry name" value="Pentatricopeptide (PPR) repeat-containing protein"/>
    <property type="match status" value="1"/>
</dbReference>
<dbReference type="InterPro" id="IPR011990">
    <property type="entry name" value="TPR-like_helical_dom_sf"/>
</dbReference>
<keyword evidence="2" id="KW-0677">Repeat</keyword>
<feature type="repeat" description="PPR" evidence="3">
    <location>
        <begin position="115"/>
        <end position="149"/>
    </location>
</feature>